<keyword evidence="3" id="KW-1185">Reference proteome</keyword>
<feature type="compositionally biased region" description="Basic and acidic residues" evidence="1">
    <location>
        <begin position="65"/>
        <end position="79"/>
    </location>
</feature>
<dbReference type="AlphaFoldDB" id="A0A2A2M586"/>
<feature type="compositionally biased region" description="Basic and acidic residues" evidence="1">
    <location>
        <begin position="88"/>
        <end position="98"/>
    </location>
</feature>
<organism evidence="2 3">
    <name type="scientific">Diploscapter pachys</name>
    <dbReference type="NCBI Taxonomy" id="2018661"/>
    <lineage>
        <taxon>Eukaryota</taxon>
        <taxon>Metazoa</taxon>
        <taxon>Ecdysozoa</taxon>
        <taxon>Nematoda</taxon>
        <taxon>Chromadorea</taxon>
        <taxon>Rhabditida</taxon>
        <taxon>Rhabditina</taxon>
        <taxon>Rhabditomorpha</taxon>
        <taxon>Rhabditoidea</taxon>
        <taxon>Rhabditidae</taxon>
        <taxon>Diploscapter</taxon>
    </lineage>
</organism>
<protein>
    <submittedName>
        <fullName evidence="2">Uncharacterized protein</fullName>
    </submittedName>
</protein>
<feature type="region of interest" description="Disordered" evidence="1">
    <location>
        <begin position="56"/>
        <end position="98"/>
    </location>
</feature>
<accession>A0A2A2M586</accession>
<reference evidence="2 3" key="1">
    <citation type="journal article" date="2017" name="Curr. Biol.">
        <title>Genome architecture and evolution of a unichromosomal asexual nematode.</title>
        <authorList>
            <person name="Fradin H."/>
            <person name="Zegar C."/>
            <person name="Gutwein M."/>
            <person name="Lucas J."/>
            <person name="Kovtun M."/>
            <person name="Corcoran D."/>
            <person name="Baugh L.R."/>
            <person name="Kiontke K."/>
            <person name="Gunsalus K."/>
            <person name="Fitch D.H."/>
            <person name="Piano F."/>
        </authorList>
    </citation>
    <scope>NUCLEOTIDE SEQUENCE [LARGE SCALE GENOMIC DNA]</scope>
    <source>
        <strain evidence="2">PF1309</strain>
    </source>
</reference>
<dbReference type="Proteomes" id="UP000218231">
    <property type="component" value="Unassembled WGS sequence"/>
</dbReference>
<evidence type="ECO:0000313" key="2">
    <source>
        <dbReference type="EMBL" id="PAV93579.1"/>
    </source>
</evidence>
<comment type="caution">
    <text evidence="2">The sequence shown here is derived from an EMBL/GenBank/DDBJ whole genome shotgun (WGS) entry which is preliminary data.</text>
</comment>
<dbReference type="EMBL" id="LIAE01005017">
    <property type="protein sequence ID" value="PAV93579.1"/>
    <property type="molecule type" value="Genomic_DNA"/>
</dbReference>
<evidence type="ECO:0000313" key="3">
    <source>
        <dbReference type="Proteomes" id="UP000218231"/>
    </source>
</evidence>
<sequence length="98" mass="11318">MDTTDLARVLDRLNRTQAPRGADRAHVGKVRALWWTLYWLGAIDQPDDRAIGLGNARRRGLADAGRSDRRPPRRCDRDRRPHRSRHPGRYDAARDPAR</sequence>
<gene>
    <name evidence="2" type="ORF">WR25_10978</name>
</gene>
<evidence type="ECO:0000256" key="1">
    <source>
        <dbReference type="SAM" id="MobiDB-lite"/>
    </source>
</evidence>
<proteinExistence type="predicted"/>
<name>A0A2A2M586_9BILA</name>